<dbReference type="PROSITE" id="PS01229">
    <property type="entry name" value="COF_2"/>
    <property type="match status" value="1"/>
</dbReference>
<dbReference type="AlphaFoldDB" id="A0A249SP29"/>
<evidence type="ECO:0000313" key="1">
    <source>
        <dbReference type="EMBL" id="ASZ09380.1"/>
    </source>
</evidence>
<dbReference type="CDD" id="cd07516">
    <property type="entry name" value="HAD_Pase"/>
    <property type="match status" value="1"/>
</dbReference>
<dbReference type="PANTHER" id="PTHR10000:SF8">
    <property type="entry name" value="HAD SUPERFAMILY HYDROLASE-LIKE, TYPE 3"/>
    <property type="match status" value="1"/>
</dbReference>
<dbReference type="InterPro" id="IPR023214">
    <property type="entry name" value="HAD_sf"/>
</dbReference>
<protein>
    <submittedName>
        <fullName evidence="1">HAD family phosphatase</fullName>
    </submittedName>
</protein>
<reference evidence="1 2" key="1">
    <citation type="submission" date="2017-08" db="EMBL/GenBank/DDBJ databases">
        <title>Complete Genome Sequence of Mesoplasma chauliocola.</title>
        <authorList>
            <person name="Knight T.F.Jr."/>
            <person name="Citino T."/>
        </authorList>
    </citation>
    <scope>NUCLEOTIDE SEQUENCE [LARGE SCALE GENOMIC DNA]</scope>
    <source>
        <strain evidence="1 2">CHPA-2</strain>
    </source>
</reference>
<dbReference type="GO" id="GO:0016791">
    <property type="term" value="F:phosphatase activity"/>
    <property type="evidence" value="ECO:0007669"/>
    <property type="project" value="TreeGrafter"/>
</dbReference>
<dbReference type="Pfam" id="PF08282">
    <property type="entry name" value="Hydrolase_3"/>
    <property type="match status" value="1"/>
</dbReference>
<dbReference type="InterPro" id="IPR006379">
    <property type="entry name" value="HAD-SF_hydro_IIB"/>
</dbReference>
<dbReference type="SUPFAM" id="SSF56784">
    <property type="entry name" value="HAD-like"/>
    <property type="match status" value="1"/>
</dbReference>
<proteinExistence type="predicted"/>
<dbReference type="Proteomes" id="UP000232229">
    <property type="component" value="Chromosome"/>
</dbReference>
<dbReference type="PANTHER" id="PTHR10000">
    <property type="entry name" value="PHOSPHOSERINE PHOSPHATASE"/>
    <property type="match status" value="1"/>
</dbReference>
<dbReference type="EMBL" id="CP023173">
    <property type="protein sequence ID" value="ASZ09380.1"/>
    <property type="molecule type" value="Genomic_DNA"/>
</dbReference>
<dbReference type="GO" id="GO:0000287">
    <property type="term" value="F:magnesium ion binding"/>
    <property type="evidence" value="ECO:0007669"/>
    <property type="project" value="TreeGrafter"/>
</dbReference>
<evidence type="ECO:0000313" key="2">
    <source>
        <dbReference type="Proteomes" id="UP000232229"/>
    </source>
</evidence>
<dbReference type="NCBIfam" id="TIGR01484">
    <property type="entry name" value="HAD-SF-IIB"/>
    <property type="match status" value="1"/>
</dbReference>
<dbReference type="KEGG" id="mchc:CK556_03440"/>
<dbReference type="InterPro" id="IPR036412">
    <property type="entry name" value="HAD-like_sf"/>
</dbReference>
<gene>
    <name evidence="1" type="ORF">CK556_03440</name>
</gene>
<keyword evidence="2" id="KW-1185">Reference proteome</keyword>
<dbReference type="Gene3D" id="3.30.1240.10">
    <property type="match status" value="1"/>
</dbReference>
<accession>A0A249SP29</accession>
<dbReference type="GO" id="GO:0005829">
    <property type="term" value="C:cytosol"/>
    <property type="evidence" value="ECO:0007669"/>
    <property type="project" value="TreeGrafter"/>
</dbReference>
<sequence>MKLNDKNKKRLILIDLDGTTLKDDHLTINPITKNALQDAIKEGHTVCICTGRALKDTLHIYNELELDSLLVTLDGGHISDPVHKNFKRIVLPISEEIMKEILVHKVLKNKIENVIVEYYHSNMIQNASDNFFVADSNAEGPLEGNILTDWKGPCSNIIVKLNTNLDFYNVVNTLNSEFGNSVMVKSNLIYGIENIGEKPILIITNKFVNKGFAAEMVAQYYNKDIKDVIAFGDQMNDYEMIKIVGHGVALSSGNPKLKEIAWGITELSNEDGGVGDTLKKLLKK</sequence>
<name>A0A249SP29_9MOLU</name>
<dbReference type="Gene3D" id="3.40.50.1000">
    <property type="entry name" value="HAD superfamily/HAD-like"/>
    <property type="match status" value="1"/>
</dbReference>
<dbReference type="RefSeq" id="WP_027875549.1">
    <property type="nucleotide sequence ID" value="NZ_CP023173.1"/>
</dbReference>
<organism evidence="1 2">
    <name type="scientific">Mesoplasma chauliocola</name>
    <dbReference type="NCBI Taxonomy" id="216427"/>
    <lineage>
        <taxon>Bacteria</taxon>
        <taxon>Bacillati</taxon>
        <taxon>Mycoplasmatota</taxon>
        <taxon>Mollicutes</taxon>
        <taxon>Entomoplasmatales</taxon>
        <taxon>Entomoplasmataceae</taxon>
        <taxon>Mesoplasma</taxon>
    </lineage>
</organism>
<dbReference type="STRING" id="1336232.GCA_000518825_01181"/>